<keyword evidence="1" id="KW-0732">Signal</keyword>
<reference evidence="2 3" key="1">
    <citation type="submission" date="2020-03" db="EMBL/GenBank/DDBJ databases">
        <title>Genomic Encyclopedia of Type Strains, Phase IV (KMG-IV): sequencing the most valuable type-strain genomes for metagenomic binning, comparative biology and taxonomic classification.</title>
        <authorList>
            <person name="Goeker M."/>
        </authorList>
    </citation>
    <scope>NUCLEOTIDE SEQUENCE [LARGE SCALE GENOMIC DNA]</scope>
    <source>
        <strain evidence="2 3">DSM 24233</strain>
    </source>
</reference>
<accession>A0A846QMS3</accession>
<dbReference type="AlphaFoldDB" id="A0A846QMS3"/>
<comment type="caution">
    <text evidence="2">The sequence shown here is derived from an EMBL/GenBank/DDBJ whole genome shotgun (WGS) entry which is preliminary data.</text>
</comment>
<organism evidence="2 3">
    <name type="scientific">Desulfobaculum xiamenense</name>
    <dbReference type="NCBI Taxonomy" id="995050"/>
    <lineage>
        <taxon>Bacteria</taxon>
        <taxon>Pseudomonadati</taxon>
        <taxon>Thermodesulfobacteriota</taxon>
        <taxon>Desulfovibrionia</taxon>
        <taxon>Desulfovibrionales</taxon>
        <taxon>Desulfovibrionaceae</taxon>
        <taxon>Desulfobaculum</taxon>
    </lineage>
</organism>
<dbReference type="EMBL" id="JAATJA010000005">
    <property type="protein sequence ID" value="NJB69401.1"/>
    <property type="molecule type" value="Genomic_DNA"/>
</dbReference>
<sequence length="133" mass="14792">MQRLCLLLCATLLMCATCAATLHAESSEERVTLRFTGRDMPIPELAVLDGVPPRIVIDALGVTQWSGPAERQLDGLHLTRITSVFRKAAGHVQIRIELREAPSRYLVSTEYEFSGDTLLYTVTIARRPARAQQ</sequence>
<evidence type="ECO:0000313" key="2">
    <source>
        <dbReference type="EMBL" id="NJB69401.1"/>
    </source>
</evidence>
<protein>
    <recommendedName>
        <fullName evidence="4">AMIN domain-containing protein</fullName>
    </recommendedName>
</protein>
<keyword evidence="3" id="KW-1185">Reference proteome</keyword>
<feature type="chain" id="PRO_5032309468" description="AMIN domain-containing protein" evidence="1">
    <location>
        <begin position="20"/>
        <end position="133"/>
    </location>
</feature>
<dbReference type="Proteomes" id="UP000580856">
    <property type="component" value="Unassembled WGS sequence"/>
</dbReference>
<name>A0A846QMS3_9BACT</name>
<evidence type="ECO:0000313" key="3">
    <source>
        <dbReference type="Proteomes" id="UP000580856"/>
    </source>
</evidence>
<evidence type="ECO:0000256" key="1">
    <source>
        <dbReference type="SAM" id="SignalP"/>
    </source>
</evidence>
<gene>
    <name evidence="2" type="ORF">GGQ74_003103</name>
</gene>
<proteinExistence type="predicted"/>
<dbReference type="RefSeq" id="WP_167942491.1">
    <property type="nucleotide sequence ID" value="NZ_JAATJA010000005.1"/>
</dbReference>
<evidence type="ECO:0008006" key="4">
    <source>
        <dbReference type="Google" id="ProtNLM"/>
    </source>
</evidence>
<feature type="signal peptide" evidence="1">
    <location>
        <begin position="1"/>
        <end position="19"/>
    </location>
</feature>